<comment type="caution">
    <text evidence="4">The sequence shown here is derived from an EMBL/GenBank/DDBJ whole genome shotgun (WGS) entry which is preliminary data.</text>
</comment>
<keyword evidence="1" id="KW-0812">Transmembrane</keyword>
<dbReference type="PANTHER" id="PTHR31373:SF17">
    <property type="entry name" value="OS06G0652100 PROTEIN"/>
    <property type="match status" value="1"/>
</dbReference>
<feature type="transmembrane region" description="Helical" evidence="1">
    <location>
        <begin position="7"/>
        <end position="24"/>
    </location>
</feature>
<dbReference type="PIRSF" id="PIRSF015417">
    <property type="entry name" value="T31B5_30_vWA"/>
    <property type="match status" value="1"/>
</dbReference>
<dbReference type="OrthoDB" id="1149618at2759"/>
<dbReference type="InterPro" id="IPR056690">
    <property type="entry name" value="DUF7788"/>
</dbReference>
<keyword evidence="1" id="KW-0472">Membrane</keyword>
<proteinExistence type="predicted"/>
<dbReference type="Pfam" id="PF11443">
    <property type="entry name" value="DUF2828"/>
    <property type="match status" value="1"/>
</dbReference>
<evidence type="ECO:0000259" key="2">
    <source>
        <dbReference type="Pfam" id="PF11443"/>
    </source>
</evidence>
<dbReference type="Pfam" id="PF25043">
    <property type="entry name" value="DUF7788"/>
    <property type="match status" value="1"/>
</dbReference>
<organism evidence="4 5">
    <name type="scientific">Pyrus ussuriensis x Pyrus communis</name>
    <dbReference type="NCBI Taxonomy" id="2448454"/>
    <lineage>
        <taxon>Eukaryota</taxon>
        <taxon>Viridiplantae</taxon>
        <taxon>Streptophyta</taxon>
        <taxon>Embryophyta</taxon>
        <taxon>Tracheophyta</taxon>
        <taxon>Spermatophyta</taxon>
        <taxon>Magnoliopsida</taxon>
        <taxon>eudicotyledons</taxon>
        <taxon>Gunneridae</taxon>
        <taxon>Pentapetalae</taxon>
        <taxon>rosids</taxon>
        <taxon>fabids</taxon>
        <taxon>Rosales</taxon>
        <taxon>Rosaceae</taxon>
        <taxon>Amygdaloideae</taxon>
        <taxon>Maleae</taxon>
        <taxon>Pyrus</taxon>
    </lineage>
</organism>
<feature type="domain" description="DUF2828" evidence="2">
    <location>
        <begin position="25"/>
        <end position="86"/>
    </location>
</feature>
<keyword evidence="5" id="KW-1185">Reference proteome</keyword>
<reference evidence="5" key="2">
    <citation type="submission" date="2019-10" db="EMBL/GenBank/DDBJ databases">
        <title>A de novo genome assembly of a pear dwarfing rootstock.</title>
        <authorList>
            <person name="Wang F."/>
            <person name="Wang J."/>
            <person name="Li S."/>
            <person name="Zhang Y."/>
            <person name="Fang M."/>
            <person name="Ma L."/>
            <person name="Zhao Y."/>
            <person name="Jiang S."/>
        </authorList>
    </citation>
    <scope>NUCLEOTIDE SEQUENCE [LARGE SCALE GENOMIC DNA]</scope>
</reference>
<gene>
    <name evidence="4" type="ORF">D8674_012653</name>
</gene>
<name>A0A5N5G266_9ROSA</name>
<dbReference type="EMBL" id="SMOL01000553">
    <property type="protein sequence ID" value="KAB2609485.1"/>
    <property type="molecule type" value="Genomic_DNA"/>
</dbReference>
<dbReference type="InterPro" id="IPR058580">
    <property type="entry name" value="DUF2828"/>
</dbReference>
<evidence type="ECO:0000256" key="1">
    <source>
        <dbReference type="SAM" id="Phobius"/>
    </source>
</evidence>
<dbReference type="PANTHER" id="PTHR31373">
    <property type="entry name" value="OS06G0652100 PROTEIN"/>
    <property type="match status" value="1"/>
</dbReference>
<sequence length="338" mass="38844">MWGSQRFVLKIIYVGLFLLIHRLYKKLDQLLRLPWSHNALTTLKFICNLRDDSKALGKSDEKALYRALWLHKNHPWTLNRNVTSTAGGEYTKSVGTGLERYERDLDYRFLHYRVTDLFADYLKSNIQNLKKQEPVPLQRRFFRENRSYPDNQGLEEARYSSVVRDRLRKEVLYLEEVKANSKNIEAAALLPHEIVEYANDGKVGKAAELQWKTMVEDTHSKHGKFKNCVVVCDVSPFVAKLYSDVFVALAVLVSQLSEEPWKGKEKGYGDAVPQIVFWELEAWGTPVVPCRGPGVATLGGFSNKLFKLFLDNNGELGRHHVMEATISGKEYQNLVVVH</sequence>
<keyword evidence="1" id="KW-1133">Transmembrane helix</keyword>
<evidence type="ECO:0000259" key="3">
    <source>
        <dbReference type="Pfam" id="PF25043"/>
    </source>
</evidence>
<dbReference type="InterPro" id="IPR011205">
    <property type="entry name" value="UCP015417_vWA"/>
</dbReference>
<feature type="domain" description="DUF7788" evidence="3">
    <location>
        <begin position="264"/>
        <end position="319"/>
    </location>
</feature>
<dbReference type="AlphaFoldDB" id="A0A5N5G266"/>
<evidence type="ECO:0000313" key="4">
    <source>
        <dbReference type="EMBL" id="KAB2609485.1"/>
    </source>
</evidence>
<reference evidence="4 5" key="1">
    <citation type="submission" date="2019-09" db="EMBL/GenBank/DDBJ databases">
        <authorList>
            <person name="Ou C."/>
        </authorList>
    </citation>
    <scope>NUCLEOTIDE SEQUENCE [LARGE SCALE GENOMIC DNA]</scope>
    <source>
        <strain evidence="4">S2</strain>
        <tissue evidence="4">Leaf</tissue>
    </source>
</reference>
<reference evidence="4 5" key="3">
    <citation type="submission" date="2019-11" db="EMBL/GenBank/DDBJ databases">
        <title>A de novo genome assembly of a pear dwarfing rootstock.</title>
        <authorList>
            <person name="Wang F."/>
            <person name="Wang J."/>
            <person name="Li S."/>
            <person name="Zhang Y."/>
            <person name="Fang M."/>
            <person name="Ma L."/>
            <person name="Zhao Y."/>
            <person name="Jiang S."/>
        </authorList>
    </citation>
    <scope>NUCLEOTIDE SEQUENCE [LARGE SCALE GENOMIC DNA]</scope>
    <source>
        <strain evidence="4">S2</strain>
        <tissue evidence="4">Leaf</tissue>
    </source>
</reference>
<protein>
    <submittedName>
        <fullName evidence="4">Uncharacterized protein</fullName>
    </submittedName>
</protein>
<dbReference type="Proteomes" id="UP000327157">
    <property type="component" value="Chromosome 14"/>
</dbReference>
<accession>A0A5N5G266</accession>
<evidence type="ECO:0000313" key="5">
    <source>
        <dbReference type="Proteomes" id="UP000327157"/>
    </source>
</evidence>